<name>A0A0S2JYT2_9GAMM</name>
<organism evidence="1 2">
    <name type="scientific">Pseudoalteromonas phenolica</name>
    <dbReference type="NCBI Taxonomy" id="161398"/>
    <lineage>
        <taxon>Bacteria</taxon>
        <taxon>Pseudomonadati</taxon>
        <taxon>Pseudomonadota</taxon>
        <taxon>Gammaproteobacteria</taxon>
        <taxon>Alteromonadales</taxon>
        <taxon>Pseudoalteromonadaceae</taxon>
        <taxon>Pseudoalteromonas</taxon>
    </lineage>
</organism>
<dbReference type="PATRIC" id="fig|161398.10.peg.411"/>
<protein>
    <recommendedName>
        <fullName evidence="3">SRPBCC family protein</fullName>
    </recommendedName>
</protein>
<accession>A0A0S2JYT2</accession>
<dbReference type="Proteomes" id="UP000061457">
    <property type="component" value="Chromosome I"/>
</dbReference>
<dbReference type="OrthoDB" id="8629576at2"/>
<dbReference type="RefSeq" id="WP_058028697.1">
    <property type="nucleotide sequence ID" value="NZ_CP013187.1"/>
</dbReference>
<dbReference type="STRING" id="161398.PP2015_400"/>
<dbReference type="AlphaFoldDB" id="A0A0S2JYT2"/>
<dbReference type="KEGG" id="pphe:PP2015_400"/>
<evidence type="ECO:0008006" key="3">
    <source>
        <dbReference type="Google" id="ProtNLM"/>
    </source>
</evidence>
<sequence length="172" mass="19374">MLKTSLLFTVSVLLLLVFLPRHFNIQQTSEISGSYKQIKPLLFDLTHWPHLMAWHTFSEQKRIEISTPSNALGANAFLQTSNANIEISITELSQNHLQYSALVNNEHTLLGIITLNDNGMSFTISHSLKGTIHSPISGGVVVLYIRSLADKMFTSSVNNLRSHIRLEYKDIQ</sequence>
<evidence type="ECO:0000313" key="2">
    <source>
        <dbReference type="Proteomes" id="UP000061457"/>
    </source>
</evidence>
<proteinExistence type="predicted"/>
<gene>
    <name evidence="1" type="ORF">PP2015_400</name>
</gene>
<keyword evidence="2" id="KW-1185">Reference proteome</keyword>
<evidence type="ECO:0000313" key="1">
    <source>
        <dbReference type="EMBL" id="ALO40926.1"/>
    </source>
</evidence>
<dbReference type="EMBL" id="CP013187">
    <property type="protein sequence ID" value="ALO40926.1"/>
    <property type="molecule type" value="Genomic_DNA"/>
</dbReference>
<reference evidence="2" key="1">
    <citation type="submission" date="2015-11" db="EMBL/GenBank/DDBJ databases">
        <authorList>
            <person name="Kim K.M."/>
        </authorList>
    </citation>
    <scope>NUCLEOTIDE SEQUENCE [LARGE SCALE GENOMIC DNA]</scope>
    <source>
        <strain evidence="2">KCTC 12086</strain>
    </source>
</reference>